<proteinExistence type="predicted"/>
<sequence length="348" mass="38493">MSAWTTHRQASFRVDLLTRRDMLRGRLRGVTGGNIEFTSTTRLRGSGQLNMVDRGQQVDWLSDRVRITYELASGEVLPLGVWLLAAPTMSMSVSGASRQVDLLSKLTVLDEDCVERAYSLPEKTLVTSVVEQLIRGAGEDRVAITHSVERTRGVLVWDAGTPKLTIINDLLQSINYWSLWVDGLGQFRVEPYVKPAQRPAAWRFTEGDASIHLPAWQRDQDLAGVPNKVVLVGQAEGDKPALTASALNEDPKSRFSYEARGRWVTHVETGVEATGQQVLDDLANRRLIDRSTPAASIEFQHLPVPLQPNDLVEFSSQGVVARAVVQKWGMSLDASALAKTTIREVVDL</sequence>
<evidence type="ECO:0000313" key="2">
    <source>
        <dbReference type="Proteomes" id="UP000198976"/>
    </source>
</evidence>
<evidence type="ECO:0000313" key="1">
    <source>
        <dbReference type="EMBL" id="SDT85716.1"/>
    </source>
</evidence>
<dbReference type="EMBL" id="LT629792">
    <property type="protein sequence ID" value="SDT85716.1"/>
    <property type="molecule type" value="Genomic_DNA"/>
</dbReference>
<dbReference type="Proteomes" id="UP000198976">
    <property type="component" value="Chromosome I"/>
</dbReference>
<evidence type="ECO:0008006" key="3">
    <source>
        <dbReference type="Google" id="ProtNLM"/>
    </source>
</evidence>
<keyword evidence="2" id="KW-1185">Reference proteome</keyword>
<name>A0ABY0V4V4_9ACTO</name>
<protein>
    <recommendedName>
        <fullName evidence="3">Virus ReqiPepy6 Gp37-like protein</fullName>
    </recommendedName>
</protein>
<accession>A0ABY0V4V4</accession>
<organism evidence="1 2">
    <name type="scientific">Schaalia radingae</name>
    <dbReference type="NCBI Taxonomy" id="131110"/>
    <lineage>
        <taxon>Bacteria</taxon>
        <taxon>Bacillati</taxon>
        <taxon>Actinomycetota</taxon>
        <taxon>Actinomycetes</taxon>
        <taxon>Actinomycetales</taxon>
        <taxon>Actinomycetaceae</taxon>
        <taxon>Schaalia</taxon>
    </lineage>
</organism>
<gene>
    <name evidence="1" type="ORF">SAMN04489714_0139</name>
</gene>
<reference evidence="1 2" key="1">
    <citation type="submission" date="2016-10" db="EMBL/GenBank/DDBJ databases">
        <authorList>
            <person name="Varghese N."/>
            <person name="Submissions S."/>
        </authorList>
    </citation>
    <scope>NUCLEOTIDE SEQUENCE [LARGE SCALE GENOMIC DNA]</scope>
    <source>
        <strain evidence="1 2">DSM 9169</strain>
    </source>
</reference>